<dbReference type="STRING" id="43678.OJAG_35440"/>
<dbReference type="GO" id="GO:0003700">
    <property type="term" value="F:DNA-binding transcription factor activity"/>
    <property type="evidence" value="ECO:0007669"/>
    <property type="project" value="TreeGrafter"/>
</dbReference>
<dbReference type="InterPro" id="IPR036271">
    <property type="entry name" value="Tet_transcr_reg_TetR-rel_C_sf"/>
</dbReference>
<evidence type="ECO:0000313" key="8">
    <source>
        <dbReference type="Proteomes" id="UP000076447"/>
    </source>
</evidence>
<feature type="compositionally biased region" description="Low complexity" evidence="5">
    <location>
        <begin position="25"/>
        <end position="40"/>
    </location>
</feature>
<sequence length="237" mass="24531">MTTTEADPTADGRDAVGPLEPGDTAGSAGAAGSGAPAGAAEPDVPTGTRREQAFAARRAGTRQQIIDAAVSLIADQGFTATSVEDIASAAGVAKGSVYYNFGSKSDVFEAALAGGLERLTLTLESARADLHGKAALAALIASLLEQIRAHPDFAKLLAAEVFRVGREWQETVGHIRARVIEFYAAALREERPGADVSLLAASVFGATLVAGLEWLVFQPEREFDEVLAAVLELVAGL</sequence>
<comment type="caution">
    <text evidence="7">The sequence shown here is derived from an EMBL/GenBank/DDBJ whole genome shotgun (WGS) entry which is preliminary data.</text>
</comment>
<dbReference type="Pfam" id="PF00440">
    <property type="entry name" value="TetR_N"/>
    <property type="match status" value="1"/>
</dbReference>
<dbReference type="SUPFAM" id="SSF46689">
    <property type="entry name" value="Homeodomain-like"/>
    <property type="match status" value="1"/>
</dbReference>
<dbReference type="AlphaFoldDB" id="A0A163Q149"/>
<evidence type="ECO:0000256" key="5">
    <source>
        <dbReference type="SAM" id="MobiDB-lite"/>
    </source>
</evidence>
<protein>
    <submittedName>
        <fullName evidence="7">HTH-type transcriptional regulator AcrR</fullName>
    </submittedName>
</protein>
<dbReference type="GO" id="GO:0000976">
    <property type="term" value="F:transcription cis-regulatory region binding"/>
    <property type="evidence" value="ECO:0007669"/>
    <property type="project" value="TreeGrafter"/>
</dbReference>
<feature type="domain" description="HTH tetR-type" evidence="6">
    <location>
        <begin position="59"/>
        <end position="119"/>
    </location>
</feature>
<dbReference type="InterPro" id="IPR001647">
    <property type="entry name" value="HTH_TetR"/>
</dbReference>
<dbReference type="InterPro" id="IPR050109">
    <property type="entry name" value="HTH-type_TetR-like_transc_reg"/>
</dbReference>
<proteinExistence type="predicted"/>
<dbReference type="Gene3D" id="1.10.357.10">
    <property type="entry name" value="Tetracycline Repressor, domain 2"/>
    <property type="match status" value="1"/>
</dbReference>
<accession>A0A163Q149</accession>
<keyword evidence="2 4" id="KW-0238">DNA-binding</keyword>
<dbReference type="Gene3D" id="1.10.10.60">
    <property type="entry name" value="Homeodomain-like"/>
    <property type="match status" value="1"/>
</dbReference>
<evidence type="ECO:0000259" key="6">
    <source>
        <dbReference type="PROSITE" id="PS50977"/>
    </source>
</evidence>
<dbReference type="OrthoDB" id="3172830at2"/>
<dbReference type="PROSITE" id="PS50977">
    <property type="entry name" value="HTH_TETR_2"/>
    <property type="match status" value="1"/>
</dbReference>
<dbReference type="SUPFAM" id="SSF48498">
    <property type="entry name" value="Tetracyclin repressor-like, C-terminal domain"/>
    <property type="match status" value="1"/>
</dbReference>
<dbReference type="Proteomes" id="UP000076447">
    <property type="component" value="Unassembled WGS sequence"/>
</dbReference>
<dbReference type="EMBL" id="LRIE01000084">
    <property type="protein sequence ID" value="KZM33705.1"/>
    <property type="molecule type" value="Genomic_DNA"/>
</dbReference>
<dbReference type="PANTHER" id="PTHR30055">
    <property type="entry name" value="HTH-TYPE TRANSCRIPTIONAL REGULATOR RUTR"/>
    <property type="match status" value="1"/>
</dbReference>
<evidence type="ECO:0000256" key="3">
    <source>
        <dbReference type="ARBA" id="ARBA00023163"/>
    </source>
</evidence>
<reference evidence="7 8" key="1">
    <citation type="submission" date="2016-01" db="EMBL/GenBank/DDBJ databases">
        <title>Genome sequence of Oerskovia enterophila VJag, an agar and cellulose degrading bacterium.</title>
        <authorList>
            <person name="Poehlein A."/>
            <person name="Jag V."/>
            <person name="Bengelsdorf F."/>
            <person name="Duerre P."/>
            <person name="Daniel R."/>
        </authorList>
    </citation>
    <scope>NUCLEOTIDE SEQUENCE [LARGE SCALE GENOMIC DNA]</scope>
    <source>
        <strain evidence="7 8">VJag</strain>
    </source>
</reference>
<dbReference type="RefSeq" id="WP_082849214.1">
    <property type="nucleotide sequence ID" value="NZ_LRIE01000084.1"/>
</dbReference>
<evidence type="ECO:0000256" key="4">
    <source>
        <dbReference type="PROSITE-ProRule" id="PRU00335"/>
    </source>
</evidence>
<gene>
    <name evidence="7" type="primary">acrR_3</name>
    <name evidence="7" type="ORF">OJAG_35440</name>
</gene>
<keyword evidence="1" id="KW-0805">Transcription regulation</keyword>
<feature type="region of interest" description="Disordered" evidence="5">
    <location>
        <begin position="1"/>
        <end position="53"/>
    </location>
</feature>
<dbReference type="InterPro" id="IPR009057">
    <property type="entry name" value="Homeodomain-like_sf"/>
</dbReference>
<keyword evidence="3" id="KW-0804">Transcription</keyword>
<evidence type="ECO:0000256" key="1">
    <source>
        <dbReference type="ARBA" id="ARBA00023015"/>
    </source>
</evidence>
<organism evidence="7 8">
    <name type="scientific">Oerskovia enterophila</name>
    <dbReference type="NCBI Taxonomy" id="43678"/>
    <lineage>
        <taxon>Bacteria</taxon>
        <taxon>Bacillati</taxon>
        <taxon>Actinomycetota</taxon>
        <taxon>Actinomycetes</taxon>
        <taxon>Micrococcales</taxon>
        <taxon>Cellulomonadaceae</taxon>
        <taxon>Oerskovia</taxon>
    </lineage>
</organism>
<name>A0A163Q149_9CELL</name>
<feature type="DNA-binding region" description="H-T-H motif" evidence="4">
    <location>
        <begin position="82"/>
        <end position="101"/>
    </location>
</feature>
<dbReference type="PATRIC" id="fig|43678.3.peg.3708"/>
<dbReference type="PRINTS" id="PR00455">
    <property type="entry name" value="HTHTETR"/>
</dbReference>
<evidence type="ECO:0000313" key="7">
    <source>
        <dbReference type="EMBL" id="KZM33705.1"/>
    </source>
</evidence>
<dbReference type="PANTHER" id="PTHR30055:SF238">
    <property type="entry name" value="MYCOFACTOCIN BIOSYNTHESIS TRANSCRIPTIONAL REGULATOR MFTR-RELATED"/>
    <property type="match status" value="1"/>
</dbReference>
<evidence type="ECO:0000256" key="2">
    <source>
        <dbReference type="ARBA" id="ARBA00023125"/>
    </source>
</evidence>